<dbReference type="GO" id="GO:0016881">
    <property type="term" value="F:acid-amino acid ligase activity"/>
    <property type="evidence" value="ECO:0007669"/>
    <property type="project" value="InterPro"/>
</dbReference>
<feature type="transmembrane region" description="Helical" evidence="4">
    <location>
        <begin position="93"/>
        <end position="123"/>
    </location>
</feature>
<evidence type="ECO:0000256" key="2">
    <source>
        <dbReference type="ARBA" id="ARBA00022741"/>
    </source>
</evidence>
<keyword evidence="3" id="KW-0067">ATP-binding</keyword>
<dbReference type="PANTHER" id="PTHR43024:SF1">
    <property type="entry name" value="UDP-N-ACETYLMURAMOYL-TRIPEPTIDE--D-ALANYL-D-ALANINE LIGASE"/>
    <property type="match status" value="1"/>
</dbReference>
<evidence type="ECO:0000259" key="5">
    <source>
        <dbReference type="Pfam" id="PF08245"/>
    </source>
</evidence>
<proteinExistence type="predicted"/>
<evidence type="ECO:0000256" key="1">
    <source>
        <dbReference type="ARBA" id="ARBA00022598"/>
    </source>
</evidence>
<keyword evidence="4" id="KW-1133">Transmembrane helix</keyword>
<keyword evidence="1 6" id="KW-0436">Ligase</keyword>
<comment type="caution">
    <text evidence="6">The sequence shown here is derived from an EMBL/GenBank/DDBJ whole genome shotgun (WGS) entry which is preliminary data.</text>
</comment>
<dbReference type="Pfam" id="PF08245">
    <property type="entry name" value="Mur_ligase_M"/>
    <property type="match status" value="1"/>
</dbReference>
<keyword evidence="4" id="KW-0812">Transmembrane</keyword>
<keyword evidence="4" id="KW-0472">Membrane</keyword>
<dbReference type="PATRIC" id="fig|1619087.5.peg.682"/>
<dbReference type="InterPro" id="IPR051046">
    <property type="entry name" value="MurCDEF_CellWall_CoF430Synth"/>
</dbReference>
<feature type="transmembrane region" description="Helical" evidence="4">
    <location>
        <begin position="144"/>
        <end position="165"/>
    </location>
</feature>
<gene>
    <name evidence="6" type="ORF">US52_C0058G0001</name>
</gene>
<dbReference type="Gene3D" id="3.40.1190.10">
    <property type="entry name" value="Mur-like, catalytic domain"/>
    <property type="match status" value="1"/>
</dbReference>
<dbReference type="EMBL" id="LBTH01000058">
    <property type="protein sequence ID" value="KKQ34459.1"/>
    <property type="molecule type" value="Genomic_DNA"/>
</dbReference>
<dbReference type="PANTHER" id="PTHR43024">
    <property type="entry name" value="UDP-N-ACETYLMURAMOYL-TRIPEPTIDE--D-ALANYL-D-ALANINE LIGASE"/>
    <property type="match status" value="1"/>
</dbReference>
<evidence type="ECO:0000256" key="3">
    <source>
        <dbReference type="ARBA" id="ARBA00022840"/>
    </source>
</evidence>
<feature type="domain" description="Mur ligase central" evidence="5">
    <location>
        <begin position="270"/>
        <end position="474"/>
    </location>
</feature>
<protein>
    <submittedName>
        <fullName evidence="6">UDP-N-acetylmuramoyl-tripeptide-D-alanyl-D-alanine ligase</fullName>
    </submittedName>
</protein>
<accession>A0A0G0JCE9</accession>
<dbReference type="InterPro" id="IPR013221">
    <property type="entry name" value="Mur_ligase_cen"/>
</dbReference>
<evidence type="ECO:0000256" key="4">
    <source>
        <dbReference type="SAM" id="Phobius"/>
    </source>
</evidence>
<dbReference type="Proteomes" id="UP000034852">
    <property type="component" value="Unassembled WGS sequence"/>
</dbReference>
<organism evidence="6 7">
    <name type="scientific">candidate division WS6 bacterium GW2011_GWA2_37_6</name>
    <dbReference type="NCBI Taxonomy" id="1619087"/>
    <lineage>
        <taxon>Bacteria</taxon>
        <taxon>Candidatus Dojkabacteria</taxon>
    </lineage>
</organism>
<keyword evidence="2" id="KW-0547">Nucleotide-binding</keyword>
<evidence type="ECO:0000313" key="7">
    <source>
        <dbReference type="Proteomes" id="UP000034852"/>
    </source>
</evidence>
<feature type="transmembrane region" description="Helical" evidence="4">
    <location>
        <begin position="34"/>
        <end position="55"/>
    </location>
</feature>
<sequence>MAQLYITKRIKQSKIFQNSLYCHRTVKTKISMDALIALIIFAFFPSFFVLVRNIFHATYIWQIKEYRVDRIISHLRFKEEESIRDHSLNLLQYGLFITSLVFFVQPANVFLVVPALTFASYWIEVFNVMQSAAAKKLIYPKKSIRNLLIVTFSFFVLVLPILIPINFVRNIYQDKIGEESQETAGIEPVTVEDFLIQENVDDNGNKTIPLVFAVLIGSSLLMIAADFASPAIVSLFAIATEPLAQIKRKRMISAAKGKIKKHKGFKVIAITGSYGKTTTKEILFELIKDNFKTVRTRENFNSPVGVAQEVIRGLSPETEVFIAEMGAYKKGEIAASTKILEPDISIVTSIGPQHISLFGSLENIVRAKYEIIENLKKGGLAIFNANNEYCVRMAADVDTDKRKTMYYVIDEQIGNPENSNASGPSGGNMLFAVNIKEVKDGFKFDLKLKNKSYPTYFKIAGIHNISNLLAAVAATSLL</sequence>
<dbReference type="GO" id="GO:0005524">
    <property type="term" value="F:ATP binding"/>
    <property type="evidence" value="ECO:0007669"/>
    <property type="project" value="UniProtKB-KW"/>
</dbReference>
<reference evidence="6 7" key="1">
    <citation type="journal article" date="2015" name="Nature">
        <title>rRNA introns, odd ribosomes, and small enigmatic genomes across a large radiation of phyla.</title>
        <authorList>
            <person name="Brown C.T."/>
            <person name="Hug L.A."/>
            <person name="Thomas B.C."/>
            <person name="Sharon I."/>
            <person name="Castelle C.J."/>
            <person name="Singh A."/>
            <person name="Wilkins M.J."/>
            <person name="Williams K.H."/>
            <person name="Banfield J.F."/>
        </authorList>
    </citation>
    <scope>NUCLEOTIDE SEQUENCE [LARGE SCALE GENOMIC DNA]</scope>
</reference>
<evidence type="ECO:0000313" key="6">
    <source>
        <dbReference type="EMBL" id="KKQ34459.1"/>
    </source>
</evidence>
<dbReference type="SUPFAM" id="SSF53623">
    <property type="entry name" value="MurD-like peptide ligases, catalytic domain"/>
    <property type="match status" value="1"/>
</dbReference>
<dbReference type="InterPro" id="IPR036565">
    <property type="entry name" value="Mur-like_cat_sf"/>
</dbReference>
<dbReference type="AlphaFoldDB" id="A0A0G0JCE9"/>
<name>A0A0G0JCE9_9BACT</name>